<evidence type="ECO:0000313" key="2">
    <source>
        <dbReference type="EMBL" id="VDK55396.1"/>
    </source>
</evidence>
<feature type="chain" id="PRO_5017937527" evidence="1">
    <location>
        <begin position="20"/>
        <end position="111"/>
    </location>
</feature>
<evidence type="ECO:0000256" key="1">
    <source>
        <dbReference type="SAM" id="SignalP"/>
    </source>
</evidence>
<dbReference type="EMBL" id="UYRV01008280">
    <property type="protein sequence ID" value="VDK55396.1"/>
    <property type="molecule type" value="Genomic_DNA"/>
</dbReference>
<reference evidence="2 3" key="1">
    <citation type="submission" date="2018-11" db="EMBL/GenBank/DDBJ databases">
        <authorList>
            <consortium name="Pathogen Informatics"/>
        </authorList>
    </citation>
    <scope>NUCLEOTIDE SEQUENCE [LARGE SCALE GENOMIC DNA]</scope>
</reference>
<keyword evidence="1" id="KW-0732">Signal</keyword>
<organism evidence="2 3">
    <name type="scientific">Cylicostephanus goldi</name>
    <name type="common">Nematode worm</name>
    <dbReference type="NCBI Taxonomy" id="71465"/>
    <lineage>
        <taxon>Eukaryota</taxon>
        <taxon>Metazoa</taxon>
        <taxon>Ecdysozoa</taxon>
        <taxon>Nematoda</taxon>
        <taxon>Chromadorea</taxon>
        <taxon>Rhabditida</taxon>
        <taxon>Rhabditina</taxon>
        <taxon>Rhabditomorpha</taxon>
        <taxon>Strongyloidea</taxon>
        <taxon>Strongylidae</taxon>
        <taxon>Cylicostephanus</taxon>
    </lineage>
</organism>
<keyword evidence="3" id="KW-1185">Reference proteome</keyword>
<protein>
    <submittedName>
        <fullName evidence="2">Uncharacterized protein</fullName>
    </submittedName>
</protein>
<dbReference type="Proteomes" id="UP000271889">
    <property type="component" value="Unassembled WGS sequence"/>
</dbReference>
<gene>
    <name evidence="2" type="ORF">CGOC_LOCUS3305</name>
</gene>
<name>A0A3P6QXM9_CYLGO</name>
<proteinExistence type="predicted"/>
<evidence type="ECO:0000313" key="3">
    <source>
        <dbReference type="Proteomes" id="UP000271889"/>
    </source>
</evidence>
<feature type="signal peptide" evidence="1">
    <location>
        <begin position="1"/>
        <end position="19"/>
    </location>
</feature>
<dbReference type="AlphaFoldDB" id="A0A3P6QXM9"/>
<sequence>MFLRLVLIFILMHDNICLAGRKNAVGILATGRKSAMGLLDDYLKQATLSKCVPRGGRGGKRKHILDMFEGEQSQLEQACQNIGNGESKEKTDYRRDFDECLWERLSVICNF</sequence>
<accession>A0A3P6QXM9</accession>